<sequence length="268" mass="31023">MKSFLMIFREHYQNIYMINRLSLYELKNTYSGTFLGLIWVILNPMIQILVYWVVFGLGIRGGAPVDGVPYFVWLISGVVPWFFISSSITQGSNAIHARLGTISKMNFPLSIVPTFVVHAQLYHHVIILAVISLIFSLYIGFQTIDFPELLYFILAATCFLVALSFVTSTLSTLLRDIHLLIQSIVRMLFYLTPILWTPSEHLPMFFKVVFHLNPFYYVVEGYRAALLKTNAEAFFSFQTLYFWNFTIVLMLIGAAFHIKFRKQFVDHL</sequence>
<evidence type="ECO:0000259" key="9">
    <source>
        <dbReference type="PROSITE" id="PS51012"/>
    </source>
</evidence>
<comment type="subcellular location">
    <subcellularLocation>
        <location evidence="1 8">Cell membrane</location>
        <topology evidence="1 8">Multi-pass membrane protein</topology>
    </subcellularLocation>
</comment>
<evidence type="ECO:0000256" key="2">
    <source>
        <dbReference type="ARBA" id="ARBA00007783"/>
    </source>
</evidence>
<accession>A0A4R2P755</accession>
<keyword evidence="4 8" id="KW-1003">Cell membrane</keyword>
<dbReference type="InterPro" id="IPR047817">
    <property type="entry name" value="ABC2_TM_bact-type"/>
</dbReference>
<dbReference type="EMBL" id="SLXK01000007">
    <property type="protein sequence ID" value="TCP30004.1"/>
    <property type="molecule type" value="Genomic_DNA"/>
</dbReference>
<dbReference type="RefSeq" id="WP_132745157.1">
    <property type="nucleotide sequence ID" value="NZ_SLXK01000007.1"/>
</dbReference>
<reference evidence="10 11" key="1">
    <citation type="submission" date="2019-03" db="EMBL/GenBank/DDBJ databases">
        <title>Genomic Encyclopedia of Type Strains, Phase IV (KMG-IV): sequencing the most valuable type-strain genomes for metagenomic binning, comparative biology and taxonomic classification.</title>
        <authorList>
            <person name="Goeker M."/>
        </authorList>
    </citation>
    <scope>NUCLEOTIDE SEQUENCE [LARGE SCALE GENOMIC DNA]</scope>
    <source>
        <strain evidence="10 11">DSM 19377</strain>
    </source>
</reference>
<proteinExistence type="inferred from homology"/>
<evidence type="ECO:0000256" key="4">
    <source>
        <dbReference type="ARBA" id="ARBA00022475"/>
    </source>
</evidence>
<evidence type="ECO:0000256" key="1">
    <source>
        <dbReference type="ARBA" id="ARBA00004651"/>
    </source>
</evidence>
<gene>
    <name evidence="10" type="ORF">EV207_10798</name>
</gene>
<dbReference type="GO" id="GO:0015920">
    <property type="term" value="P:lipopolysaccharide transport"/>
    <property type="evidence" value="ECO:0007669"/>
    <property type="project" value="TreeGrafter"/>
</dbReference>
<feature type="transmembrane region" description="Helical" evidence="8">
    <location>
        <begin position="149"/>
        <end position="170"/>
    </location>
</feature>
<dbReference type="InterPro" id="IPR013525">
    <property type="entry name" value="ABC2_TM"/>
</dbReference>
<dbReference type="Proteomes" id="UP000295416">
    <property type="component" value="Unassembled WGS sequence"/>
</dbReference>
<evidence type="ECO:0000313" key="11">
    <source>
        <dbReference type="Proteomes" id="UP000295416"/>
    </source>
</evidence>
<comment type="similarity">
    <text evidence="2 8">Belongs to the ABC-2 integral membrane protein family.</text>
</comment>
<evidence type="ECO:0000256" key="8">
    <source>
        <dbReference type="RuleBase" id="RU361157"/>
    </source>
</evidence>
<comment type="caution">
    <text evidence="10">The sequence shown here is derived from an EMBL/GenBank/DDBJ whole genome shotgun (WGS) entry which is preliminary data.</text>
</comment>
<dbReference type="PANTHER" id="PTHR30413:SF10">
    <property type="entry name" value="CAPSULE POLYSACCHARIDE EXPORT INNER-MEMBRANE PROTEIN CTRC"/>
    <property type="match status" value="1"/>
</dbReference>
<feature type="transmembrane region" description="Helical" evidence="8">
    <location>
        <begin position="70"/>
        <end position="88"/>
    </location>
</feature>
<feature type="transmembrane region" description="Helical" evidence="8">
    <location>
        <begin position="109"/>
        <end position="137"/>
    </location>
</feature>
<dbReference type="AlphaFoldDB" id="A0A4R2P755"/>
<protein>
    <recommendedName>
        <fullName evidence="8">Transport permease protein</fullName>
    </recommendedName>
</protein>
<feature type="transmembrane region" description="Helical" evidence="8">
    <location>
        <begin position="240"/>
        <end position="258"/>
    </location>
</feature>
<keyword evidence="7 8" id="KW-0472">Membrane</keyword>
<keyword evidence="6 8" id="KW-1133">Transmembrane helix</keyword>
<organism evidence="10 11">
    <name type="scientific">Scopulibacillus darangshiensis</name>
    <dbReference type="NCBI Taxonomy" id="442528"/>
    <lineage>
        <taxon>Bacteria</taxon>
        <taxon>Bacillati</taxon>
        <taxon>Bacillota</taxon>
        <taxon>Bacilli</taxon>
        <taxon>Bacillales</taxon>
        <taxon>Sporolactobacillaceae</taxon>
        <taxon>Scopulibacillus</taxon>
    </lineage>
</organism>
<dbReference type="GO" id="GO:0140359">
    <property type="term" value="F:ABC-type transporter activity"/>
    <property type="evidence" value="ECO:0007669"/>
    <property type="project" value="InterPro"/>
</dbReference>
<keyword evidence="3 8" id="KW-0813">Transport</keyword>
<feature type="transmembrane region" description="Helical" evidence="8">
    <location>
        <begin position="34"/>
        <end position="58"/>
    </location>
</feature>
<feature type="transmembrane region" description="Helical" evidence="8">
    <location>
        <begin position="177"/>
        <end position="196"/>
    </location>
</feature>
<dbReference type="PROSITE" id="PS51012">
    <property type="entry name" value="ABC_TM2"/>
    <property type="match status" value="1"/>
</dbReference>
<evidence type="ECO:0000256" key="5">
    <source>
        <dbReference type="ARBA" id="ARBA00022692"/>
    </source>
</evidence>
<dbReference type="Pfam" id="PF01061">
    <property type="entry name" value="ABC2_membrane"/>
    <property type="match status" value="1"/>
</dbReference>
<evidence type="ECO:0000256" key="6">
    <source>
        <dbReference type="ARBA" id="ARBA00022989"/>
    </source>
</evidence>
<keyword evidence="5 8" id="KW-0812">Transmembrane</keyword>
<dbReference type="PANTHER" id="PTHR30413">
    <property type="entry name" value="INNER MEMBRANE TRANSPORT PERMEASE"/>
    <property type="match status" value="1"/>
</dbReference>
<evidence type="ECO:0000256" key="3">
    <source>
        <dbReference type="ARBA" id="ARBA00022448"/>
    </source>
</evidence>
<evidence type="ECO:0000256" key="7">
    <source>
        <dbReference type="ARBA" id="ARBA00023136"/>
    </source>
</evidence>
<dbReference type="OrthoDB" id="9794365at2"/>
<dbReference type="GO" id="GO:0005886">
    <property type="term" value="C:plasma membrane"/>
    <property type="evidence" value="ECO:0007669"/>
    <property type="project" value="UniProtKB-SubCell"/>
</dbReference>
<evidence type="ECO:0000313" key="10">
    <source>
        <dbReference type="EMBL" id="TCP30004.1"/>
    </source>
</evidence>
<keyword evidence="11" id="KW-1185">Reference proteome</keyword>
<name>A0A4R2P755_9BACL</name>
<feature type="domain" description="ABC transmembrane type-2" evidence="9">
    <location>
        <begin position="35"/>
        <end position="260"/>
    </location>
</feature>